<protein>
    <recommendedName>
        <fullName evidence="2">DNA-directed DNA polymerase</fullName>
    </recommendedName>
</protein>
<gene>
    <name evidence="1" type="ORF">S03H2_37584</name>
</gene>
<evidence type="ECO:0008006" key="2">
    <source>
        <dbReference type="Google" id="ProtNLM"/>
    </source>
</evidence>
<name>X1HWK2_9ZZZZ</name>
<evidence type="ECO:0000313" key="1">
    <source>
        <dbReference type="EMBL" id="GAH49683.1"/>
    </source>
</evidence>
<dbReference type="EMBL" id="BARU01023139">
    <property type="protein sequence ID" value="GAH49683.1"/>
    <property type="molecule type" value="Genomic_DNA"/>
</dbReference>
<dbReference type="AlphaFoldDB" id="X1HWK2"/>
<organism evidence="1">
    <name type="scientific">marine sediment metagenome</name>
    <dbReference type="NCBI Taxonomy" id="412755"/>
    <lineage>
        <taxon>unclassified sequences</taxon>
        <taxon>metagenomes</taxon>
        <taxon>ecological metagenomes</taxon>
    </lineage>
</organism>
<reference evidence="1" key="1">
    <citation type="journal article" date="2014" name="Front. Microbiol.">
        <title>High frequency of phylogenetically diverse reductive dehalogenase-homologous genes in deep subseafloor sedimentary metagenomes.</title>
        <authorList>
            <person name="Kawai M."/>
            <person name="Futagami T."/>
            <person name="Toyoda A."/>
            <person name="Takaki Y."/>
            <person name="Nishi S."/>
            <person name="Hori S."/>
            <person name="Arai W."/>
            <person name="Tsubouchi T."/>
            <person name="Morono Y."/>
            <person name="Uchiyama I."/>
            <person name="Ito T."/>
            <person name="Fujiyama A."/>
            <person name="Inagaki F."/>
            <person name="Takami H."/>
        </authorList>
    </citation>
    <scope>NUCLEOTIDE SEQUENCE</scope>
    <source>
        <strain evidence="1">Expedition CK06-06</strain>
    </source>
</reference>
<accession>X1HWK2</accession>
<proteinExistence type="predicted"/>
<dbReference type="SUPFAM" id="SSF53098">
    <property type="entry name" value="Ribonuclease H-like"/>
    <property type="match status" value="1"/>
</dbReference>
<sequence length="122" mass="14920">MSSIDRKPHIIKREKTLAMPRHIIFFDIETTPTELPNGNIEQVFKLGWACYLRCAYRRNLEKVEWQYLDSELSFWQFVYRYTERKRKLWVISHNLNFDFTVVHGWKYLGQAGFKLKFFHNSR</sequence>
<feature type="non-terminal residue" evidence="1">
    <location>
        <position position="122"/>
    </location>
</feature>
<dbReference type="InterPro" id="IPR012337">
    <property type="entry name" value="RNaseH-like_sf"/>
</dbReference>
<comment type="caution">
    <text evidence="1">The sequence shown here is derived from an EMBL/GenBank/DDBJ whole genome shotgun (WGS) entry which is preliminary data.</text>
</comment>